<accession>A0A375I1X0</accession>
<dbReference type="EMBL" id="OMOH01000003">
    <property type="protein sequence ID" value="SPF68048.1"/>
    <property type="molecule type" value="Genomic_DNA"/>
</dbReference>
<evidence type="ECO:0000313" key="4">
    <source>
        <dbReference type="Proteomes" id="UP000265962"/>
    </source>
</evidence>
<dbReference type="CDD" id="cd10148">
    <property type="entry name" value="CsoR-like_DUF156"/>
    <property type="match status" value="1"/>
</dbReference>
<dbReference type="RefSeq" id="WP_119715237.1">
    <property type="nucleotide sequence ID" value="NZ_OMOH01000003.1"/>
</dbReference>
<comment type="similarity">
    <text evidence="1">Belongs to the CsoR family.</text>
</comment>
<name>A0A375I1X0_9ACTN</name>
<dbReference type="GO" id="GO:0003677">
    <property type="term" value="F:DNA binding"/>
    <property type="evidence" value="ECO:0007669"/>
    <property type="project" value="InterPro"/>
</dbReference>
<dbReference type="GO" id="GO:0046872">
    <property type="term" value="F:metal ion binding"/>
    <property type="evidence" value="ECO:0007669"/>
    <property type="project" value="InterPro"/>
</dbReference>
<dbReference type="PANTHER" id="PTHR33677:SF5">
    <property type="entry name" value="TRANSCRIPTIONAL REPRESSOR FRMR"/>
    <property type="match status" value="1"/>
</dbReference>
<organism evidence="3 4">
    <name type="scientific">Propionibacterium ruminifibrarum</name>
    <dbReference type="NCBI Taxonomy" id="1962131"/>
    <lineage>
        <taxon>Bacteria</taxon>
        <taxon>Bacillati</taxon>
        <taxon>Actinomycetota</taxon>
        <taxon>Actinomycetes</taxon>
        <taxon>Propionibacteriales</taxon>
        <taxon>Propionibacteriaceae</taxon>
        <taxon>Propionibacterium</taxon>
    </lineage>
</organism>
<dbReference type="InterPro" id="IPR038390">
    <property type="entry name" value="Metal_Tscrpt_repr_sf"/>
</dbReference>
<reference evidence="4" key="1">
    <citation type="submission" date="2018-02" db="EMBL/GenBank/DDBJ databases">
        <authorList>
            <person name="Hornung B."/>
        </authorList>
    </citation>
    <scope>NUCLEOTIDE SEQUENCE [LARGE SCALE GENOMIC DNA]</scope>
</reference>
<dbReference type="Gene3D" id="1.20.58.1000">
    <property type="entry name" value="Metal-sensitive repressor, helix protomer"/>
    <property type="match status" value="1"/>
</dbReference>
<dbReference type="OrthoDB" id="9809524at2"/>
<proteinExistence type="inferred from homology"/>
<dbReference type="Pfam" id="PF02583">
    <property type="entry name" value="Trns_repr_metal"/>
    <property type="match status" value="1"/>
</dbReference>
<evidence type="ECO:0000313" key="3">
    <source>
        <dbReference type="EMBL" id="SPF68048.1"/>
    </source>
</evidence>
<dbReference type="PANTHER" id="PTHR33677">
    <property type="entry name" value="TRANSCRIPTIONAL REPRESSOR FRMR-RELATED"/>
    <property type="match status" value="1"/>
</dbReference>
<protein>
    <submittedName>
        <fullName evidence="3">CsoR-like_DUF156</fullName>
    </submittedName>
</protein>
<sequence length="92" mass="9789">MTGTVPADDRTDDELAGVIRRLQRAQGQLGGIIRMIEDGRDCKDVVTQIAAVSKAVDRAGFAVIAAGLRHCIADPQSGPDPAEMERLFLSLA</sequence>
<dbReference type="AlphaFoldDB" id="A0A375I1X0"/>
<gene>
    <name evidence="3" type="ORF">PROPJV5_1006</name>
</gene>
<dbReference type="Proteomes" id="UP000265962">
    <property type="component" value="Unassembled WGS sequence"/>
</dbReference>
<evidence type="ECO:0000256" key="1">
    <source>
        <dbReference type="ARBA" id="ARBA00005428"/>
    </source>
</evidence>
<dbReference type="GO" id="GO:0045892">
    <property type="term" value="P:negative regulation of DNA-templated transcription"/>
    <property type="evidence" value="ECO:0007669"/>
    <property type="project" value="UniProtKB-ARBA"/>
</dbReference>
<evidence type="ECO:0000256" key="2">
    <source>
        <dbReference type="ARBA" id="ARBA00023008"/>
    </source>
</evidence>
<keyword evidence="4" id="KW-1185">Reference proteome</keyword>
<dbReference type="InterPro" id="IPR003735">
    <property type="entry name" value="Metal_Tscrpt_repr"/>
</dbReference>
<keyword evidence="2" id="KW-0186">Copper</keyword>